<dbReference type="AlphaFoldDB" id="I3TNG4"/>
<accession>I3TNG4</accession>
<gene>
    <name evidence="1" type="ordered locus">TMO_2464</name>
</gene>
<dbReference type="PATRIC" id="fig|1110502.3.peg.2528"/>
<dbReference type="PANTHER" id="PTHR39337">
    <property type="entry name" value="BLR5642 PROTEIN"/>
    <property type="match status" value="1"/>
</dbReference>
<dbReference type="PANTHER" id="PTHR39337:SF1">
    <property type="entry name" value="BLR5642 PROTEIN"/>
    <property type="match status" value="1"/>
</dbReference>
<dbReference type="STRING" id="1110502.TMO_2464"/>
<dbReference type="Pfam" id="PF04343">
    <property type="entry name" value="DUF488"/>
    <property type="match status" value="1"/>
</dbReference>
<reference evidence="1 2" key="1">
    <citation type="journal article" date="2012" name="J. Am. Chem. Soc.">
        <title>Bacterial biosynthesis and maturation of the didemnin anti-cancer agents.</title>
        <authorList>
            <person name="Xu Y."/>
            <person name="Kersten R.D."/>
            <person name="Nam S.J."/>
            <person name="Lu L."/>
            <person name="Al-Suwailem A.M."/>
            <person name="Zheng H."/>
            <person name="Fenical W."/>
            <person name="Dorrestein P.C."/>
            <person name="Moore B.S."/>
            <person name="Qian P.Y."/>
        </authorList>
    </citation>
    <scope>NUCLEOTIDE SEQUENCE [LARGE SCALE GENOMIC DNA]</scope>
    <source>
        <strain evidence="1 2">KA081020-065</strain>
    </source>
</reference>
<proteinExistence type="predicted"/>
<dbReference type="EMBL" id="CP003236">
    <property type="protein sequence ID" value="AFK54302.1"/>
    <property type="molecule type" value="Genomic_DNA"/>
</dbReference>
<dbReference type="HOGENOM" id="CLU_077467_1_1_5"/>
<name>I3TNG4_TISMK</name>
<dbReference type="KEGG" id="tmo:TMO_2464"/>
<evidence type="ECO:0000313" key="2">
    <source>
        <dbReference type="Proteomes" id="UP000005258"/>
    </source>
</evidence>
<sequence length="183" mass="19460">MGRADHDGPMETPTDDTGVARPVFWTIGHSDHPIDRFVALLQAAEITAVADLRSVPWSRRHPQFGARPLAAALKTAGIAHVPLGAELGGRPPADADPERLAEARARGIARLLDGARQHRIALMCAERDPLDCHRFHLVSPLLRAAGAQLVHLTPDGGAETDAAALERLARSRPAPAAIGDLFG</sequence>
<dbReference type="eggNOG" id="COG5483">
    <property type="taxonomic scope" value="Bacteria"/>
</dbReference>
<evidence type="ECO:0008006" key="3">
    <source>
        <dbReference type="Google" id="ProtNLM"/>
    </source>
</evidence>
<dbReference type="Proteomes" id="UP000005258">
    <property type="component" value="Chromosome"/>
</dbReference>
<protein>
    <recommendedName>
        <fullName evidence="3">DUF488 domain-containing protein</fullName>
    </recommendedName>
</protein>
<organism evidence="1 2">
    <name type="scientific">Tistrella mobilis (strain KA081020-065)</name>
    <dbReference type="NCBI Taxonomy" id="1110502"/>
    <lineage>
        <taxon>Bacteria</taxon>
        <taxon>Pseudomonadati</taxon>
        <taxon>Pseudomonadota</taxon>
        <taxon>Alphaproteobacteria</taxon>
        <taxon>Geminicoccales</taxon>
        <taxon>Geminicoccaceae</taxon>
        <taxon>Tistrella</taxon>
    </lineage>
</organism>
<keyword evidence="2" id="KW-1185">Reference proteome</keyword>
<dbReference type="InterPro" id="IPR007438">
    <property type="entry name" value="DUF488"/>
</dbReference>
<evidence type="ECO:0000313" key="1">
    <source>
        <dbReference type="EMBL" id="AFK54302.1"/>
    </source>
</evidence>